<evidence type="ECO:0000256" key="1">
    <source>
        <dbReference type="SAM" id="Phobius"/>
    </source>
</evidence>
<keyword evidence="3" id="KW-1185">Reference proteome</keyword>
<keyword evidence="1 2" id="KW-0812">Transmembrane</keyword>
<dbReference type="EMBL" id="GG662659">
    <property type="protein sequence ID" value="EWS73901.1"/>
    <property type="molecule type" value="Genomic_DNA"/>
</dbReference>
<name>W7XHL9_TETTS</name>
<feature type="transmembrane region" description="Helical" evidence="1">
    <location>
        <begin position="115"/>
        <end position="135"/>
    </location>
</feature>
<organism evidence="2 3">
    <name type="scientific">Tetrahymena thermophila (strain SB210)</name>
    <dbReference type="NCBI Taxonomy" id="312017"/>
    <lineage>
        <taxon>Eukaryota</taxon>
        <taxon>Sar</taxon>
        <taxon>Alveolata</taxon>
        <taxon>Ciliophora</taxon>
        <taxon>Intramacronucleata</taxon>
        <taxon>Oligohymenophorea</taxon>
        <taxon>Hymenostomatida</taxon>
        <taxon>Tetrahymenina</taxon>
        <taxon>Tetrahymenidae</taxon>
        <taxon>Tetrahymena</taxon>
    </lineage>
</organism>
<feature type="transmembrane region" description="Helical" evidence="1">
    <location>
        <begin position="38"/>
        <end position="60"/>
    </location>
</feature>
<dbReference type="RefSeq" id="XP_012653569.1">
    <property type="nucleotide sequence ID" value="XM_012798115.1"/>
</dbReference>
<dbReference type="Proteomes" id="UP000009168">
    <property type="component" value="Unassembled WGS sequence"/>
</dbReference>
<dbReference type="GeneID" id="24441540"/>
<evidence type="ECO:0000313" key="2">
    <source>
        <dbReference type="EMBL" id="EWS73901.1"/>
    </source>
</evidence>
<sequence>MVIILVSRSLNCIQIGDKSYLDLDINIRCFDPKYHKPFIFYFSLPLLVLWVIIIPLFLFIKIKQGKLKKWSIFIEIKYSFIFAGYKEKLYYWEFGKLVYKSLLIIISILMQQNEVLKICLMNVALLFKIFVIFKFKPYISKNFNSILQKSAIICALSLNLTSVIQNVSNPYQQAILCIFLISLNLKYILQLAFGISSRTISSDQLKRNKIENCLIYFKQKYPSLFENIQIENKNKIKSLIKLKIVKSKVKMLVEYFKNHNFYGIESVQQHFNLRTQIASSKSTQKIVTNRFILNSKQESPTLYRKQNSFKNMRDKWDYYTRRTKDSPLNTNRFINEDKTQDYIKETSIMEIGNLQTNSDDQGKQLISNIELNKKYQEMLTLDS</sequence>
<proteinExistence type="predicted"/>
<dbReference type="InParanoid" id="W7XHL9"/>
<reference evidence="3" key="1">
    <citation type="journal article" date="2006" name="PLoS Biol.">
        <title>Macronuclear genome sequence of the ciliate Tetrahymena thermophila, a model eukaryote.</title>
        <authorList>
            <person name="Eisen J.A."/>
            <person name="Coyne R.S."/>
            <person name="Wu M."/>
            <person name="Wu D."/>
            <person name="Thiagarajan M."/>
            <person name="Wortman J.R."/>
            <person name="Badger J.H."/>
            <person name="Ren Q."/>
            <person name="Amedeo P."/>
            <person name="Jones K.M."/>
            <person name="Tallon L.J."/>
            <person name="Delcher A.L."/>
            <person name="Salzberg S.L."/>
            <person name="Silva J.C."/>
            <person name="Haas B.J."/>
            <person name="Majoros W.H."/>
            <person name="Farzad M."/>
            <person name="Carlton J.M."/>
            <person name="Smith R.K. Jr."/>
            <person name="Garg J."/>
            <person name="Pearlman R.E."/>
            <person name="Karrer K.M."/>
            <person name="Sun L."/>
            <person name="Manning G."/>
            <person name="Elde N.C."/>
            <person name="Turkewitz A.P."/>
            <person name="Asai D.J."/>
            <person name="Wilkes D.E."/>
            <person name="Wang Y."/>
            <person name="Cai H."/>
            <person name="Collins K."/>
            <person name="Stewart B.A."/>
            <person name="Lee S.R."/>
            <person name="Wilamowska K."/>
            <person name="Weinberg Z."/>
            <person name="Ruzzo W.L."/>
            <person name="Wloga D."/>
            <person name="Gaertig J."/>
            <person name="Frankel J."/>
            <person name="Tsao C.-C."/>
            <person name="Gorovsky M.A."/>
            <person name="Keeling P.J."/>
            <person name="Waller R.F."/>
            <person name="Patron N.J."/>
            <person name="Cherry J.M."/>
            <person name="Stover N.A."/>
            <person name="Krieger C.J."/>
            <person name="del Toro C."/>
            <person name="Ryder H.F."/>
            <person name="Williamson S.C."/>
            <person name="Barbeau R.A."/>
            <person name="Hamilton E.P."/>
            <person name="Orias E."/>
        </authorList>
    </citation>
    <scope>NUCLEOTIDE SEQUENCE [LARGE SCALE GENOMIC DNA]</scope>
    <source>
        <strain evidence="3">SB210</strain>
    </source>
</reference>
<gene>
    <name evidence="2" type="ORF">TTHERM_001047029</name>
</gene>
<dbReference type="AlphaFoldDB" id="W7XHL9"/>
<accession>W7XHL9</accession>
<dbReference type="PANTHER" id="PTHR11319:SF35">
    <property type="entry name" value="OUTER MEMBRANE PROTEIN PMPC-RELATED"/>
    <property type="match status" value="1"/>
</dbReference>
<evidence type="ECO:0000313" key="3">
    <source>
        <dbReference type="Proteomes" id="UP000009168"/>
    </source>
</evidence>
<dbReference type="PANTHER" id="PTHR11319">
    <property type="entry name" value="G PROTEIN-COUPLED RECEPTOR-RELATED"/>
    <property type="match status" value="1"/>
</dbReference>
<dbReference type="KEGG" id="tet:TTHERM_001047029"/>
<protein>
    <submittedName>
        <fullName evidence="2">Transmembrane protein, putative</fullName>
    </submittedName>
</protein>
<keyword evidence="1" id="KW-1133">Transmembrane helix</keyword>
<keyword evidence="1" id="KW-0472">Membrane</keyword>